<keyword evidence="6 8" id="KW-1133">Transmembrane helix</keyword>
<evidence type="ECO:0000313" key="9">
    <source>
        <dbReference type="EMBL" id="AZI57970.1"/>
    </source>
</evidence>
<dbReference type="RefSeq" id="WP_124798874.1">
    <property type="nucleotide sequence ID" value="NZ_CP034170.1"/>
</dbReference>
<evidence type="ECO:0000256" key="4">
    <source>
        <dbReference type="ARBA" id="ARBA00022475"/>
    </source>
</evidence>
<keyword evidence="5 8" id="KW-0812">Transmembrane</keyword>
<evidence type="ECO:0000256" key="7">
    <source>
        <dbReference type="ARBA" id="ARBA00023136"/>
    </source>
</evidence>
<dbReference type="GO" id="GO:1903785">
    <property type="term" value="P:L-valine transmembrane transport"/>
    <property type="evidence" value="ECO:0007669"/>
    <property type="project" value="TreeGrafter"/>
</dbReference>
<keyword evidence="3" id="KW-0813">Transport</keyword>
<evidence type="ECO:0000256" key="8">
    <source>
        <dbReference type="SAM" id="Phobius"/>
    </source>
</evidence>
<feature type="transmembrane region" description="Helical" evidence="8">
    <location>
        <begin position="26"/>
        <end position="59"/>
    </location>
</feature>
<dbReference type="EMBL" id="CP034170">
    <property type="protein sequence ID" value="AZI57970.1"/>
    <property type="molecule type" value="Genomic_DNA"/>
</dbReference>
<reference evidence="9 10" key="1">
    <citation type="submission" date="2018-11" db="EMBL/GenBank/DDBJ databases">
        <authorList>
            <person name="Da X."/>
        </authorList>
    </citation>
    <scope>NUCLEOTIDE SEQUENCE [LARGE SCALE GENOMIC DNA]</scope>
    <source>
        <strain evidence="9 10">S14-144</strain>
    </source>
</reference>
<reference evidence="9 10" key="2">
    <citation type="submission" date="2018-12" db="EMBL/GenBank/DDBJ databases">
        <title>Nakamurella antarcticus sp. nov., isolated from Antarctica South Shetland Islands soil.</title>
        <authorList>
            <person name="Peng F."/>
        </authorList>
    </citation>
    <scope>NUCLEOTIDE SEQUENCE [LARGE SCALE GENOMIC DNA]</scope>
    <source>
        <strain evidence="9 10">S14-144</strain>
    </source>
</reference>
<accession>A0A3G8ZL89</accession>
<dbReference type="PANTHER" id="PTHR34979">
    <property type="entry name" value="INNER MEMBRANE PROTEIN YGAZ"/>
    <property type="match status" value="1"/>
</dbReference>
<evidence type="ECO:0000256" key="1">
    <source>
        <dbReference type="ARBA" id="ARBA00004651"/>
    </source>
</evidence>
<dbReference type="AlphaFoldDB" id="A0A3G8ZL89"/>
<evidence type="ECO:0000256" key="5">
    <source>
        <dbReference type="ARBA" id="ARBA00022692"/>
    </source>
</evidence>
<organism evidence="9 10">
    <name type="scientific">Nakamurella antarctica</name>
    <dbReference type="NCBI Taxonomy" id="1902245"/>
    <lineage>
        <taxon>Bacteria</taxon>
        <taxon>Bacillati</taxon>
        <taxon>Actinomycetota</taxon>
        <taxon>Actinomycetes</taxon>
        <taxon>Nakamurellales</taxon>
        <taxon>Nakamurellaceae</taxon>
        <taxon>Nakamurella</taxon>
    </lineage>
</organism>
<evidence type="ECO:0000256" key="3">
    <source>
        <dbReference type="ARBA" id="ARBA00022448"/>
    </source>
</evidence>
<dbReference type="PANTHER" id="PTHR34979:SF1">
    <property type="entry name" value="INNER MEMBRANE PROTEIN YGAZ"/>
    <property type="match status" value="1"/>
</dbReference>
<evidence type="ECO:0000313" key="10">
    <source>
        <dbReference type="Proteomes" id="UP000268084"/>
    </source>
</evidence>
<dbReference type="Proteomes" id="UP000268084">
    <property type="component" value="Chromosome"/>
</dbReference>
<feature type="transmembrane region" description="Helical" evidence="8">
    <location>
        <begin position="132"/>
        <end position="155"/>
    </location>
</feature>
<gene>
    <name evidence="9" type="ORF">EH165_07260</name>
</gene>
<name>A0A3G8ZL89_9ACTN</name>
<comment type="similarity">
    <text evidence="2">Belongs to the AzlC family.</text>
</comment>
<dbReference type="KEGG" id="nak:EH165_07260"/>
<dbReference type="InterPro" id="IPR011606">
    <property type="entry name" value="Brnchd-chn_aa_trnsp_permease"/>
</dbReference>
<keyword evidence="10" id="KW-1185">Reference proteome</keyword>
<dbReference type="GO" id="GO:0005886">
    <property type="term" value="C:plasma membrane"/>
    <property type="evidence" value="ECO:0007669"/>
    <property type="project" value="UniProtKB-SubCell"/>
</dbReference>
<feature type="transmembrane region" description="Helical" evidence="8">
    <location>
        <begin position="212"/>
        <end position="228"/>
    </location>
</feature>
<proteinExistence type="inferred from homology"/>
<feature type="transmembrane region" description="Helical" evidence="8">
    <location>
        <begin position="65"/>
        <end position="87"/>
    </location>
</feature>
<comment type="subcellular location">
    <subcellularLocation>
        <location evidence="1">Cell membrane</location>
        <topology evidence="1">Multi-pass membrane protein</topology>
    </subcellularLocation>
</comment>
<protein>
    <submittedName>
        <fullName evidence="9">Branched-chain amino acid ABC transporter permease</fullName>
    </submittedName>
</protein>
<sequence>MDDPSAPESATWAAARGRIVRDALGVSLATGAYALSFGAISIASGLTVLQTCILSVVMFTGGSQFALVGVIAGGGSPLAGAATAVMLGSRNALYGLRLASILQVRSWRRFAAAQFVIDETTAMSVGRPSRRAALWGFYSTGILLFSLWNLGTLIGALGANAIQDPKVFGLDAAVTGAFVALLAPQVRSRQACMIALCAAAVAVAAAPYVPAGVPVLVAAAVAAVFGLRKQRGKGRDRSIAVDDAPPPTSGSAS</sequence>
<dbReference type="Pfam" id="PF03591">
    <property type="entry name" value="AzlC"/>
    <property type="match status" value="1"/>
</dbReference>
<dbReference type="OrthoDB" id="5195391at2"/>
<evidence type="ECO:0000256" key="2">
    <source>
        <dbReference type="ARBA" id="ARBA00010735"/>
    </source>
</evidence>
<keyword evidence="7 8" id="KW-0472">Membrane</keyword>
<keyword evidence="4" id="KW-1003">Cell membrane</keyword>
<evidence type="ECO:0000256" key="6">
    <source>
        <dbReference type="ARBA" id="ARBA00022989"/>
    </source>
</evidence>